<gene>
    <name evidence="1" type="ORF">UFOPK3423_00300</name>
</gene>
<dbReference type="AlphaFoldDB" id="A0A6J7D020"/>
<evidence type="ECO:0000313" key="1">
    <source>
        <dbReference type="EMBL" id="CAB4862398.1"/>
    </source>
</evidence>
<accession>A0A6J7D020</accession>
<dbReference type="EMBL" id="CAFBLQ010000020">
    <property type="protein sequence ID" value="CAB4862398.1"/>
    <property type="molecule type" value="Genomic_DNA"/>
</dbReference>
<organism evidence="1">
    <name type="scientific">freshwater metagenome</name>
    <dbReference type="NCBI Taxonomy" id="449393"/>
    <lineage>
        <taxon>unclassified sequences</taxon>
        <taxon>metagenomes</taxon>
        <taxon>ecological metagenomes</taxon>
    </lineage>
</organism>
<proteinExistence type="predicted"/>
<sequence>MSIVAPNDTEAEQRTREAWQRYAEELRDLSGAAYVEAENDAWDRLQAELADAAAGRDELVGAGAQGA</sequence>
<protein>
    <submittedName>
        <fullName evidence="1">Unannotated protein</fullName>
    </submittedName>
</protein>
<name>A0A6J7D020_9ZZZZ</name>
<reference evidence="1" key="1">
    <citation type="submission" date="2020-05" db="EMBL/GenBank/DDBJ databases">
        <authorList>
            <person name="Chiriac C."/>
            <person name="Salcher M."/>
            <person name="Ghai R."/>
            <person name="Kavagutti S V."/>
        </authorList>
    </citation>
    <scope>NUCLEOTIDE SEQUENCE</scope>
</reference>